<dbReference type="SFLD" id="SFLDG01123">
    <property type="entry name" value="methyltransferase_(Class_B)"/>
    <property type="match status" value="1"/>
</dbReference>
<keyword evidence="3" id="KW-0808">Transferase</keyword>
<evidence type="ECO:0000256" key="1">
    <source>
        <dbReference type="ARBA" id="ARBA00001966"/>
    </source>
</evidence>
<dbReference type="AlphaFoldDB" id="G8NP78"/>
<accession>G8NP78</accession>
<dbReference type="SMART" id="SM00729">
    <property type="entry name" value="Elp3"/>
    <property type="match status" value="1"/>
</dbReference>
<dbReference type="GO" id="GO:0046872">
    <property type="term" value="F:metal ion binding"/>
    <property type="evidence" value="ECO:0007669"/>
    <property type="project" value="UniProtKB-KW"/>
</dbReference>
<dbReference type="PROSITE" id="PS51918">
    <property type="entry name" value="RADICAL_SAM"/>
    <property type="match status" value="1"/>
</dbReference>
<dbReference type="OrthoDB" id="9801659at2"/>
<dbReference type="GO" id="GO:0051539">
    <property type="term" value="F:4 iron, 4 sulfur cluster binding"/>
    <property type="evidence" value="ECO:0007669"/>
    <property type="project" value="UniProtKB-KW"/>
</dbReference>
<keyword evidence="5" id="KW-0479">Metal-binding</keyword>
<dbReference type="Proteomes" id="UP000007113">
    <property type="component" value="Chromosome"/>
</dbReference>
<dbReference type="SFLD" id="SFLDS00029">
    <property type="entry name" value="Radical_SAM"/>
    <property type="match status" value="1"/>
</dbReference>
<dbReference type="SUPFAM" id="SSF102114">
    <property type="entry name" value="Radical SAM enzymes"/>
    <property type="match status" value="1"/>
</dbReference>
<dbReference type="RefSeq" id="WP_014267148.1">
    <property type="nucleotide sequence ID" value="NC_016631.1"/>
</dbReference>
<sequence length="497" mass="55618">MAQVLLTHSYHLPYDAKQLRKMQPYTPIGTLYAATALRESDISVAVFDSMLEEPSATFAAMLEQHQPKIVAVYEDDFNFLSKMCLTRMREVAWEIAKAARAVGAVVIMHGSDSTDNPALFLENGFDYVLCGEAEKTLVQLCTSILNSEAIPEIEGMARLDSAGSLVQNPQRLAKNPSWSELSRPSRDLIDLEPYRAAWTKAHGYFSTNMVSSRGCPYRCNWCAKPISGNKFHLRPAATVAEEMKQLKREAGVQHIWFGDDVFALNQHWMQEFAEEVTKRDAAVPFKIQSRADLMSEQTVQALKAAGCAEVWMGVESGSQTVLNAMDKGLSLPAVIVARRRLKVAGIRACFFLQLGYPGETWTELQETIDFVRETRPDDIGVSFSYPLPGTVFYERVRTQLGQKRNWTDSDDLCIMFRAAYTTDFYRVVRDALHAEVASWRESEVSSETEAHIDALWRRVDELESVSRDAEALSPEGISDFASSAAAPVEQLVQLRGA</sequence>
<feature type="domain" description="Radical SAM core" evidence="9">
    <location>
        <begin position="201"/>
        <end position="426"/>
    </location>
</feature>
<dbReference type="InterPro" id="IPR006638">
    <property type="entry name" value="Elp3/MiaA/NifB-like_rSAM"/>
</dbReference>
<keyword evidence="7" id="KW-0411">Iron-sulfur</keyword>
<dbReference type="Pfam" id="PF04055">
    <property type="entry name" value="Radical_SAM"/>
    <property type="match status" value="1"/>
</dbReference>
<feature type="domain" description="B12-binding" evidence="8">
    <location>
        <begin position="13"/>
        <end position="151"/>
    </location>
</feature>
<protein>
    <submittedName>
        <fullName evidence="10">Radical SAM domain protein</fullName>
    </submittedName>
</protein>
<dbReference type="PANTHER" id="PTHR43409:SF7">
    <property type="entry name" value="BLL1977 PROTEIN"/>
    <property type="match status" value="1"/>
</dbReference>
<dbReference type="SFLD" id="SFLDG01082">
    <property type="entry name" value="B12-binding_domain_containing"/>
    <property type="match status" value="1"/>
</dbReference>
<evidence type="ECO:0000259" key="9">
    <source>
        <dbReference type="PROSITE" id="PS51918"/>
    </source>
</evidence>
<evidence type="ECO:0000256" key="7">
    <source>
        <dbReference type="ARBA" id="ARBA00023014"/>
    </source>
</evidence>
<keyword evidence="2" id="KW-0489">Methyltransferase</keyword>
<keyword evidence="6" id="KW-0408">Iron</keyword>
<evidence type="ECO:0000256" key="5">
    <source>
        <dbReference type="ARBA" id="ARBA00022723"/>
    </source>
</evidence>
<keyword evidence="4" id="KW-0949">S-adenosyl-L-methionine</keyword>
<dbReference type="PANTHER" id="PTHR43409">
    <property type="entry name" value="ANAEROBIC MAGNESIUM-PROTOPORPHYRIN IX MONOMETHYL ESTER CYCLASE-RELATED"/>
    <property type="match status" value="1"/>
</dbReference>
<dbReference type="InterPro" id="IPR051198">
    <property type="entry name" value="BchE-like"/>
</dbReference>
<name>G8NP78_GRAMM</name>
<dbReference type="GO" id="GO:0005829">
    <property type="term" value="C:cytosol"/>
    <property type="evidence" value="ECO:0007669"/>
    <property type="project" value="TreeGrafter"/>
</dbReference>
<dbReference type="PROSITE" id="PS51332">
    <property type="entry name" value="B12_BINDING"/>
    <property type="match status" value="1"/>
</dbReference>
<proteinExistence type="predicted"/>
<dbReference type="STRING" id="682795.AciX8_3994"/>
<dbReference type="InterPro" id="IPR006158">
    <property type="entry name" value="Cobalamin-bd"/>
</dbReference>
<dbReference type="eggNOG" id="COG1032">
    <property type="taxonomic scope" value="Bacteria"/>
</dbReference>
<dbReference type="EMBL" id="CP003130">
    <property type="protein sequence ID" value="AEU38277.1"/>
    <property type="molecule type" value="Genomic_DNA"/>
</dbReference>
<evidence type="ECO:0000256" key="4">
    <source>
        <dbReference type="ARBA" id="ARBA00022691"/>
    </source>
</evidence>
<gene>
    <name evidence="10" type="ordered locus">AciX8_3994</name>
</gene>
<dbReference type="InterPro" id="IPR058240">
    <property type="entry name" value="rSAM_sf"/>
</dbReference>
<evidence type="ECO:0000313" key="11">
    <source>
        <dbReference type="Proteomes" id="UP000007113"/>
    </source>
</evidence>
<dbReference type="CDD" id="cd01335">
    <property type="entry name" value="Radical_SAM"/>
    <property type="match status" value="1"/>
</dbReference>
<evidence type="ECO:0000259" key="8">
    <source>
        <dbReference type="PROSITE" id="PS51332"/>
    </source>
</evidence>
<keyword evidence="11" id="KW-1185">Reference proteome</keyword>
<dbReference type="GO" id="GO:0003824">
    <property type="term" value="F:catalytic activity"/>
    <property type="evidence" value="ECO:0007669"/>
    <property type="project" value="InterPro"/>
</dbReference>
<dbReference type="InterPro" id="IPR034466">
    <property type="entry name" value="Methyltransferase_Class_B"/>
</dbReference>
<dbReference type="InterPro" id="IPR023404">
    <property type="entry name" value="rSAM_horseshoe"/>
</dbReference>
<evidence type="ECO:0000256" key="2">
    <source>
        <dbReference type="ARBA" id="ARBA00022603"/>
    </source>
</evidence>
<evidence type="ECO:0000313" key="10">
    <source>
        <dbReference type="EMBL" id="AEU38277.1"/>
    </source>
</evidence>
<comment type="cofactor">
    <cofactor evidence="1">
        <name>[4Fe-4S] cluster</name>
        <dbReference type="ChEBI" id="CHEBI:49883"/>
    </cofactor>
</comment>
<reference evidence="10 11" key="1">
    <citation type="submission" date="2011-11" db="EMBL/GenBank/DDBJ databases">
        <title>Complete sequence of Granulicella mallensis MP5ACTX8.</title>
        <authorList>
            <consortium name="US DOE Joint Genome Institute"/>
            <person name="Lucas S."/>
            <person name="Copeland A."/>
            <person name="Lapidus A."/>
            <person name="Cheng J.-F."/>
            <person name="Goodwin L."/>
            <person name="Pitluck S."/>
            <person name="Peters L."/>
            <person name="Lu M."/>
            <person name="Detter J.C."/>
            <person name="Han C."/>
            <person name="Tapia R."/>
            <person name="Land M."/>
            <person name="Hauser L."/>
            <person name="Kyrpides N."/>
            <person name="Ivanova N."/>
            <person name="Mikhailova N."/>
            <person name="Pagani I."/>
            <person name="Rawat S."/>
            <person name="Mannisto M."/>
            <person name="Haggblom M."/>
            <person name="Woyke T."/>
        </authorList>
    </citation>
    <scope>NUCLEOTIDE SEQUENCE [LARGE SCALE GENOMIC DNA]</scope>
    <source>
        <strain evidence="11">ATCC BAA-1857 / DSM 23137 / MP5ACTX8</strain>
    </source>
</reference>
<dbReference type="Pfam" id="PF02310">
    <property type="entry name" value="B12-binding"/>
    <property type="match status" value="1"/>
</dbReference>
<dbReference type="InterPro" id="IPR007197">
    <property type="entry name" value="rSAM"/>
</dbReference>
<dbReference type="KEGG" id="gma:AciX8_3994"/>
<dbReference type="Gene3D" id="3.40.50.280">
    <property type="entry name" value="Cobalamin-binding domain"/>
    <property type="match status" value="1"/>
</dbReference>
<organism evidence="10 11">
    <name type="scientific">Granulicella mallensis (strain ATCC BAA-1857 / DSM 23137 / MP5ACTX8)</name>
    <dbReference type="NCBI Taxonomy" id="682795"/>
    <lineage>
        <taxon>Bacteria</taxon>
        <taxon>Pseudomonadati</taxon>
        <taxon>Acidobacteriota</taxon>
        <taxon>Terriglobia</taxon>
        <taxon>Terriglobales</taxon>
        <taxon>Acidobacteriaceae</taxon>
        <taxon>Granulicella</taxon>
    </lineage>
</organism>
<dbReference type="HOGENOM" id="CLU_021572_4_1_0"/>
<dbReference type="GO" id="GO:0031419">
    <property type="term" value="F:cobalamin binding"/>
    <property type="evidence" value="ECO:0007669"/>
    <property type="project" value="InterPro"/>
</dbReference>
<dbReference type="Gene3D" id="3.80.30.20">
    <property type="entry name" value="tm_1862 like domain"/>
    <property type="match status" value="1"/>
</dbReference>
<evidence type="ECO:0000256" key="6">
    <source>
        <dbReference type="ARBA" id="ARBA00023004"/>
    </source>
</evidence>
<evidence type="ECO:0000256" key="3">
    <source>
        <dbReference type="ARBA" id="ARBA00022679"/>
    </source>
</evidence>